<accession>A0A1I4JA66</accession>
<gene>
    <name evidence="2" type="ORF">SAMN04490355_1011115</name>
</gene>
<name>A0A1I4JA66_9FIRM</name>
<evidence type="ECO:0000313" key="2">
    <source>
        <dbReference type="EMBL" id="SFL63485.1"/>
    </source>
</evidence>
<dbReference type="EMBL" id="FOTS01000011">
    <property type="protein sequence ID" value="SFL63485.1"/>
    <property type="molecule type" value="Genomic_DNA"/>
</dbReference>
<proteinExistence type="predicted"/>
<dbReference type="AlphaFoldDB" id="A0A1I4JA66"/>
<dbReference type="OrthoDB" id="1676460at2"/>
<feature type="domain" description="HipA-like kinase" evidence="1">
    <location>
        <begin position="9"/>
        <end position="238"/>
    </location>
</feature>
<reference evidence="3" key="1">
    <citation type="submission" date="2016-10" db="EMBL/GenBank/DDBJ databases">
        <authorList>
            <person name="Varghese N."/>
            <person name="Submissions S."/>
        </authorList>
    </citation>
    <scope>NUCLEOTIDE SEQUENCE [LARGE SCALE GENOMIC DNA]</scope>
    <source>
        <strain evidence="3">DSM 13327</strain>
    </source>
</reference>
<protein>
    <recommendedName>
        <fullName evidence="1">HipA-like kinase domain-containing protein</fullName>
    </recommendedName>
</protein>
<dbReference type="Proteomes" id="UP000199520">
    <property type="component" value="Unassembled WGS sequence"/>
</dbReference>
<sequence length="263" mass="30747">MLTAVEYLGSVGVGVTVPRVFRADDGKIYVVKLQNNPMGTKVLVNEYIACWFGERMELCFPPSDLIQIEEQVLQKHKSLRSTGTRTKIHFASQYIPSNKYVVRTNLSKASNKSAMAGVMLFDHMFHNIDRTKNRKNLLVRLQDSAYVLYAIDNSHLFVRGRWNNKTLEKLTEKIVVNRRRAYGWLLTYFFTSGDFSPYTARVREIKKEDLVQLVNSIPQEWLPKAEERDALLNFMFRRCQMVDQIVLRLCRSIPDINRRTHFY</sequence>
<keyword evidence="3" id="KW-1185">Reference proteome</keyword>
<dbReference type="RefSeq" id="WP_090934947.1">
    <property type="nucleotide sequence ID" value="NZ_FOTS01000011.1"/>
</dbReference>
<dbReference type="STRING" id="1123291.SAMN04490355_1011115"/>
<evidence type="ECO:0000259" key="1">
    <source>
        <dbReference type="Pfam" id="PF20613"/>
    </source>
</evidence>
<evidence type="ECO:0000313" key="3">
    <source>
        <dbReference type="Proteomes" id="UP000199520"/>
    </source>
</evidence>
<dbReference type="Pfam" id="PF20613">
    <property type="entry name" value="HipA_2"/>
    <property type="match status" value="1"/>
</dbReference>
<organism evidence="2 3">
    <name type="scientific">Pelosinus propionicus DSM 13327</name>
    <dbReference type="NCBI Taxonomy" id="1123291"/>
    <lineage>
        <taxon>Bacteria</taxon>
        <taxon>Bacillati</taxon>
        <taxon>Bacillota</taxon>
        <taxon>Negativicutes</taxon>
        <taxon>Selenomonadales</taxon>
        <taxon>Sporomusaceae</taxon>
        <taxon>Pelosinus</taxon>
    </lineage>
</organism>
<dbReference type="InterPro" id="IPR046748">
    <property type="entry name" value="HipA_2"/>
</dbReference>